<keyword evidence="4" id="KW-0378">Hydrolase</keyword>
<comment type="caution">
    <text evidence="9">The sequence shown here is derived from an EMBL/GenBank/DDBJ whole genome shotgun (WGS) entry which is preliminary data.</text>
</comment>
<evidence type="ECO:0000256" key="4">
    <source>
        <dbReference type="ARBA" id="ARBA00022801"/>
    </source>
</evidence>
<proteinExistence type="inferred from homology"/>
<comment type="similarity">
    <text evidence="2">Belongs to the phospholipase D family.</text>
</comment>
<feature type="domain" description="PLD phosphodiesterase" evidence="8">
    <location>
        <begin position="124"/>
        <end position="151"/>
    </location>
</feature>
<name>A0A074LQ27_9BACL</name>
<dbReference type="PANTHER" id="PTHR43856:SF1">
    <property type="entry name" value="MITOCHONDRIAL CARDIOLIPIN HYDROLASE"/>
    <property type="match status" value="1"/>
</dbReference>
<dbReference type="AlphaFoldDB" id="A0A074LQ27"/>
<dbReference type="PANTHER" id="PTHR43856">
    <property type="entry name" value="CARDIOLIPIN HYDROLASE"/>
    <property type="match status" value="1"/>
</dbReference>
<feature type="signal peptide" evidence="7">
    <location>
        <begin position="1"/>
        <end position="25"/>
    </location>
</feature>
<evidence type="ECO:0000256" key="1">
    <source>
        <dbReference type="ARBA" id="ARBA00000798"/>
    </source>
</evidence>
<dbReference type="GO" id="GO:0016042">
    <property type="term" value="P:lipid catabolic process"/>
    <property type="evidence" value="ECO:0007669"/>
    <property type="project" value="UniProtKB-KW"/>
</dbReference>
<keyword evidence="10" id="KW-1185">Reference proteome</keyword>
<reference evidence="9 10" key="1">
    <citation type="journal article" date="2013" name="Int. J. Syst. Evol. Microbiol.">
        <title>Tumebacillus flagellatus sp. nov., an alpha-amylase/pullulanase-producing bacterium isolated from cassava wastewater.</title>
        <authorList>
            <person name="Wang Q."/>
            <person name="Xie N."/>
            <person name="Qin Y."/>
            <person name="Shen N."/>
            <person name="Zhu J."/>
            <person name="Mi H."/>
            <person name="Huang R."/>
        </authorList>
    </citation>
    <scope>NUCLEOTIDE SEQUENCE [LARGE SCALE GENOMIC DNA]</scope>
    <source>
        <strain evidence="9 10">GST4</strain>
    </source>
</reference>
<accession>A0A074LQ27</accession>
<dbReference type="GO" id="GO:0016891">
    <property type="term" value="F:RNA endonuclease activity producing 5'-phosphomonoesters, hydrolytic mechanism"/>
    <property type="evidence" value="ECO:0007669"/>
    <property type="project" value="TreeGrafter"/>
</dbReference>
<evidence type="ECO:0000256" key="6">
    <source>
        <dbReference type="ARBA" id="ARBA00023098"/>
    </source>
</evidence>
<dbReference type="EMBL" id="JMIR01000005">
    <property type="protein sequence ID" value="KEO84241.1"/>
    <property type="molecule type" value="Genomic_DNA"/>
</dbReference>
<feature type="chain" id="PRO_5001696266" description="phospholipase D" evidence="7">
    <location>
        <begin position="26"/>
        <end position="189"/>
    </location>
</feature>
<dbReference type="GO" id="GO:0004630">
    <property type="term" value="F:phospholipase D activity"/>
    <property type="evidence" value="ECO:0007669"/>
    <property type="project" value="UniProtKB-EC"/>
</dbReference>
<evidence type="ECO:0000313" key="10">
    <source>
        <dbReference type="Proteomes" id="UP000027931"/>
    </source>
</evidence>
<evidence type="ECO:0000256" key="5">
    <source>
        <dbReference type="ARBA" id="ARBA00022963"/>
    </source>
</evidence>
<dbReference type="eggNOG" id="COG1502">
    <property type="taxonomic scope" value="Bacteria"/>
</dbReference>
<evidence type="ECO:0000256" key="7">
    <source>
        <dbReference type="SAM" id="SignalP"/>
    </source>
</evidence>
<keyword evidence="7" id="KW-0732">Signal</keyword>
<dbReference type="InterPro" id="IPR001736">
    <property type="entry name" value="PLipase_D/transphosphatidylase"/>
</dbReference>
<dbReference type="Pfam" id="PF13091">
    <property type="entry name" value="PLDc_2"/>
    <property type="match status" value="1"/>
</dbReference>
<keyword evidence="6" id="KW-0443">Lipid metabolism</keyword>
<dbReference type="PROSITE" id="PS51257">
    <property type="entry name" value="PROKAR_LIPOPROTEIN"/>
    <property type="match status" value="1"/>
</dbReference>
<dbReference type="Gene3D" id="3.30.870.10">
    <property type="entry name" value="Endonuclease Chain A"/>
    <property type="match status" value="1"/>
</dbReference>
<dbReference type="Proteomes" id="UP000027931">
    <property type="component" value="Unassembled WGS sequence"/>
</dbReference>
<dbReference type="PROSITE" id="PS50035">
    <property type="entry name" value="PLD"/>
    <property type="match status" value="1"/>
</dbReference>
<dbReference type="GO" id="GO:0006793">
    <property type="term" value="P:phosphorus metabolic process"/>
    <property type="evidence" value="ECO:0007669"/>
    <property type="project" value="UniProtKB-ARBA"/>
</dbReference>
<evidence type="ECO:0000259" key="8">
    <source>
        <dbReference type="PROSITE" id="PS50035"/>
    </source>
</evidence>
<protein>
    <recommendedName>
        <fullName evidence="3">phospholipase D</fullName>
        <ecNumber evidence="3">3.1.4.4</ecNumber>
    </recommendedName>
</protein>
<comment type="catalytic activity">
    <reaction evidence="1">
        <text>a 1,2-diacyl-sn-glycero-3-phosphocholine + H2O = a 1,2-diacyl-sn-glycero-3-phosphate + choline + H(+)</text>
        <dbReference type="Rhea" id="RHEA:14445"/>
        <dbReference type="ChEBI" id="CHEBI:15354"/>
        <dbReference type="ChEBI" id="CHEBI:15377"/>
        <dbReference type="ChEBI" id="CHEBI:15378"/>
        <dbReference type="ChEBI" id="CHEBI:57643"/>
        <dbReference type="ChEBI" id="CHEBI:58608"/>
        <dbReference type="EC" id="3.1.4.4"/>
    </reaction>
</comment>
<dbReference type="STRING" id="1157490.EL26_05605"/>
<dbReference type="RefSeq" id="WP_081856992.1">
    <property type="nucleotide sequence ID" value="NZ_JMIR01000005.1"/>
</dbReference>
<dbReference type="InterPro" id="IPR025202">
    <property type="entry name" value="PLD-like_dom"/>
</dbReference>
<evidence type="ECO:0000256" key="2">
    <source>
        <dbReference type="ARBA" id="ARBA00008664"/>
    </source>
</evidence>
<evidence type="ECO:0000313" key="9">
    <source>
        <dbReference type="EMBL" id="KEO84241.1"/>
    </source>
</evidence>
<dbReference type="InterPro" id="IPR051406">
    <property type="entry name" value="PLD_domain"/>
</dbReference>
<sequence length="189" mass="20484">MFKSKILASCAVLLLAAAASGCSLASQPATVSNIDGSAVQWAFTQADQHPDQVLEQQINTAQKTLDIAIYSLTEKGIVQSILDAKKRGVKVRLITDKQQMAGKSQAEQLKNLAKAGIPIKYNSHSGLMHLKVSIIDGTECTTGSFNYSNQASTDNDEVLLVVKDPKATAAFQAQFDRMWSDTKGFKDYK</sequence>
<gene>
    <name evidence="9" type="ORF">EL26_05605</name>
</gene>
<keyword evidence="5" id="KW-0442">Lipid degradation</keyword>
<dbReference type="SUPFAM" id="SSF56024">
    <property type="entry name" value="Phospholipase D/nuclease"/>
    <property type="match status" value="1"/>
</dbReference>
<evidence type="ECO:0000256" key="3">
    <source>
        <dbReference type="ARBA" id="ARBA00012027"/>
    </source>
</evidence>
<dbReference type="EC" id="3.1.4.4" evidence="3"/>
<organism evidence="9 10">
    <name type="scientific">Tumebacillus flagellatus</name>
    <dbReference type="NCBI Taxonomy" id="1157490"/>
    <lineage>
        <taxon>Bacteria</taxon>
        <taxon>Bacillati</taxon>
        <taxon>Bacillota</taxon>
        <taxon>Bacilli</taxon>
        <taxon>Bacillales</taxon>
        <taxon>Alicyclobacillaceae</taxon>
        <taxon>Tumebacillus</taxon>
    </lineage>
</organism>